<evidence type="ECO:0000259" key="4">
    <source>
        <dbReference type="PROSITE" id="PS50949"/>
    </source>
</evidence>
<dbReference type="PANTHER" id="PTHR43537:SF5">
    <property type="entry name" value="UXU OPERON TRANSCRIPTIONAL REGULATOR"/>
    <property type="match status" value="1"/>
</dbReference>
<keyword evidence="2" id="KW-0238">DNA-binding</keyword>
<dbReference type="Gene3D" id="1.20.120.530">
    <property type="entry name" value="GntR ligand-binding domain-like"/>
    <property type="match status" value="1"/>
</dbReference>
<dbReference type="InterPro" id="IPR036390">
    <property type="entry name" value="WH_DNA-bd_sf"/>
</dbReference>
<name>A0ABT2S089_9FIRM</name>
<dbReference type="EMBL" id="JAOQKC010000021">
    <property type="protein sequence ID" value="MCU6697913.1"/>
    <property type="molecule type" value="Genomic_DNA"/>
</dbReference>
<evidence type="ECO:0000256" key="3">
    <source>
        <dbReference type="ARBA" id="ARBA00023163"/>
    </source>
</evidence>
<dbReference type="InterPro" id="IPR000524">
    <property type="entry name" value="Tscrpt_reg_HTH_GntR"/>
</dbReference>
<dbReference type="InterPro" id="IPR008920">
    <property type="entry name" value="TF_FadR/GntR_C"/>
</dbReference>
<accession>A0ABT2S089</accession>
<dbReference type="Gene3D" id="1.10.10.10">
    <property type="entry name" value="Winged helix-like DNA-binding domain superfamily/Winged helix DNA-binding domain"/>
    <property type="match status" value="1"/>
</dbReference>
<dbReference type="InterPro" id="IPR036388">
    <property type="entry name" value="WH-like_DNA-bd_sf"/>
</dbReference>
<dbReference type="Pfam" id="PF00392">
    <property type="entry name" value="GntR"/>
    <property type="match status" value="1"/>
</dbReference>
<dbReference type="RefSeq" id="WP_158364710.1">
    <property type="nucleotide sequence ID" value="NZ_JAOQKC010000021.1"/>
</dbReference>
<dbReference type="SUPFAM" id="SSF48008">
    <property type="entry name" value="GntR ligand-binding domain-like"/>
    <property type="match status" value="1"/>
</dbReference>
<keyword evidence="3" id="KW-0804">Transcription</keyword>
<keyword evidence="6" id="KW-1185">Reference proteome</keyword>
<keyword evidence="1" id="KW-0805">Transcription regulation</keyword>
<dbReference type="SMART" id="SM00895">
    <property type="entry name" value="FCD"/>
    <property type="match status" value="1"/>
</dbReference>
<dbReference type="Pfam" id="PF07729">
    <property type="entry name" value="FCD"/>
    <property type="match status" value="1"/>
</dbReference>
<sequence>MALTTQPKNLSTTESILDQLRNDINNFVYDEQFITEAAISTRFQVSRTPAREALNTLCQEGILEKIPRKGYLIRKLSLSELQQLCQYRSILECGSVEYAIRFASDSDLEKISELANRTLDPKDPDFNNQYHELNLTFHLSIARLTRNTYLISALENVFNRLRRDLLIDGRSNLENSLDMHIQLAAAMKRRDLEQAHRITADQIDFVEKRLYLH</sequence>
<evidence type="ECO:0000256" key="2">
    <source>
        <dbReference type="ARBA" id="ARBA00023125"/>
    </source>
</evidence>
<proteinExistence type="predicted"/>
<protein>
    <submittedName>
        <fullName evidence="5">GntR family transcriptional regulator</fullName>
    </submittedName>
</protein>
<dbReference type="CDD" id="cd07377">
    <property type="entry name" value="WHTH_GntR"/>
    <property type="match status" value="1"/>
</dbReference>
<dbReference type="SMART" id="SM00345">
    <property type="entry name" value="HTH_GNTR"/>
    <property type="match status" value="1"/>
</dbReference>
<evidence type="ECO:0000256" key="1">
    <source>
        <dbReference type="ARBA" id="ARBA00023015"/>
    </source>
</evidence>
<feature type="domain" description="HTH gntR-type" evidence="4">
    <location>
        <begin position="10"/>
        <end position="76"/>
    </location>
</feature>
<dbReference type="SUPFAM" id="SSF46785">
    <property type="entry name" value="Winged helix' DNA-binding domain"/>
    <property type="match status" value="1"/>
</dbReference>
<evidence type="ECO:0000313" key="6">
    <source>
        <dbReference type="Proteomes" id="UP001652461"/>
    </source>
</evidence>
<gene>
    <name evidence="5" type="ORF">OCV63_13585</name>
</gene>
<dbReference type="InterPro" id="IPR011711">
    <property type="entry name" value="GntR_C"/>
</dbReference>
<dbReference type="PANTHER" id="PTHR43537">
    <property type="entry name" value="TRANSCRIPTIONAL REGULATOR, GNTR FAMILY"/>
    <property type="match status" value="1"/>
</dbReference>
<evidence type="ECO:0000313" key="5">
    <source>
        <dbReference type="EMBL" id="MCU6697913.1"/>
    </source>
</evidence>
<comment type="caution">
    <text evidence="5">The sequence shown here is derived from an EMBL/GenBank/DDBJ whole genome shotgun (WGS) entry which is preliminary data.</text>
</comment>
<reference evidence="5 6" key="1">
    <citation type="journal article" date="2021" name="ISME Commun">
        <title>Automated analysis of genomic sequences facilitates high-throughput and comprehensive description of bacteria.</title>
        <authorList>
            <person name="Hitch T.C.A."/>
        </authorList>
    </citation>
    <scope>NUCLEOTIDE SEQUENCE [LARGE SCALE GENOMIC DNA]</scope>
    <source>
        <strain evidence="5 6">Sanger_04</strain>
    </source>
</reference>
<dbReference type="Proteomes" id="UP001652461">
    <property type="component" value="Unassembled WGS sequence"/>
</dbReference>
<dbReference type="PROSITE" id="PS50949">
    <property type="entry name" value="HTH_GNTR"/>
    <property type="match status" value="1"/>
</dbReference>
<organism evidence="5 6">
    <name type="scientific">Laedolimicola ammoniilytica</name>
    <dbReference type="NCBI Taxonomy" id="2981771"/>
    <lineage>
        <taxon>Bacteria</taxon>
        <taxon>Bacillati</taxon>
        <taxon>Bacillota</taxon>
        <taxon>Clostridia</taxon>
        <taxon>Lachnospirales</taxon>
        <taxon>Lachnospiraceae</taxon>
        <taxon>Laedolimicola</taxon>
    </lineage>
</organism>